<evidence type="ECO:0000256" key="2">
    <source>
        <dbReference type="ARBA" id="ARBA00049988"/>
    </source>
</evidence>
<dbReference type="AlphaFoldDB" id="A0A1I7JEN8"/>
<proteinExistence type="inferred from homology"/>
<keyword evidence="4" id="KW-1185">Reference proteome</keyword>
<dbReference type="Gene3D" id="1.20.5.780">
    <property type="entry name" value="Single helix bin"/>
    <property type="match status" value="1"/>
</dbReference>
<dbReference type="SUPFAM" id="SSF47598">
    <property type="entry name" value="Ribbon-helix-helix"/>
    <property type="match status" value="1"/>
</dbReference>
<dbReference type="STRING" id="343013.SAMN04489707_102540"/>
<evidence type="ECO:0000256" key="1">
    <source>
        <dbReference type="ARBA" id="ARBA00022649"/>
    </source>
</evidence>
<evidence type="ECO:0000313" key="4">
    <source>
        <dbReference type="Proteomes" id="UP000183656"/>
    </source>
</evidence>
<dbReference type="GO" id="GO:0006355">
    <property type="term" value="P:regulation of DNA-templated transcription"/>
    <property type="evidence" value="ECO:0007669"/>
    <property type="project" value="InterPro"/>
</dbReference>
<keyword evidence="1" id="KW-1277">Toxin-antitoxin system</keyword>
<dbReference type="InterPro" id="IPR010985">
    <property type="entry name" value="Ribbon_hlx_hlx"/>
</dbReference>
<accession>A0A1I7JEN8</accession>
<dbReference type="InterPro" id="IPR014795">
    <property type="entry name" value="TacA_1-like"/>
</dbReference>
<reference evidence="3 4" key="1">
    <citation type="submission" date="2016-10" db="EMBL/GenBank/DDBJ databases">
        <authorList>
            <person name="de Groot N.N."/>
        </authorList>
    </citation>
    <scope>NUCLEOTIDE SEQUENCE [LARGE SCALE GENOMIC DNA]</scope>
    <source>
        <strain evidence="3 4">R-24608</strain>
    </source>
</reference>
<sequence length="137" mass="15145">MQEKNEARRDGIRITLRMTPQQRNLLRRAAEVAGVPVSTFVLRSACQAADLLVIEQQSGVSLPTVESLPVFTNPARLRWESIPADIRQRLLSNVWCGQCRHETTITNFSGTIKGGDLLLVGKCAECRSDVARVIEGS</sequence>
<dbReference type="Pfam" id="PF08681">
    <property type="entry name" value="TacA1"/>
    <property type="match status" value="1"/>
</dbReference>
<comment type="similarity">
    <text evidence="2">Belongs to the TacA antitoxin family.</text>
</comment>
<dbReference type="Proteomes" id="UP000183656">
    <property type="component" value="Unassembled WGS sequence"/>
</dbReference>
<protein>
    <recommendedName>
        <fullName evidence="5">DUF1778 domain-containing protein</fullName>
    </recommendedName>
</protein>
<evidence type="ECO:0000313" key="3">
    <source>
        <dbReference type="EMBL" id="SFU83634.1"/>
    </source>
</evidence>
<dbReference type="EMBL" id="FPBX01000025">
    <property type="protein sequence ID" value="SFU83634.1"/>
    <property type="molecule type" value="Genomic_DNA"/>
</dbReference>
<organism evidence="3 4">
    <name type="scientific">Paenacidovorax caeni</name>
    <dbReference type="NCBI Taxonomy" id="343013"/>
    <lineage>
        <taxon>Bacteria</taxon>
        <taxon>Pseudomonadati</taxon>
        <taxon>Pseudomonadota</taxon>
        <taxon>Betaproteobacteria</taxon>
        <taxon>Burkholderiales</taxon>
        <taxon>Comamonadaceae</taxon>
        <taxon>Paenacidovorax</taxon>
    </lineage>
</organism>
<gene>
    <name evidence="3" type="ORF">SAMN04489707_102540</name>
</gene>
<dbReference type="RefSeq" id="WP_158447364.1">
    <property type="nucleotide sequence ID" value="NZ_CYIG01000033.1"/>
</dbReference>
<name>A0A1I7JEN8_9BURK</name>
<evidence type="ECO:0008006" key="5">
    <source>
        <dbReference type="Google" id="ProtNLM"/>
    </source>
</evidence>